<dbReference type="EC" id="1.14.13.227" evidence="1"/>
<organism evidence="6 7">
    <name type="scientific">Bacillus benzoevorans</name>
    <dbReference type="NCBI Taxonomy" id="1456"/>
    <lineage>
        <taxon>Bacteria</taxon>
        <taxon>Bacillati</taxon>
        <taxon>Bacillota</taxon>
        <taxon>Bacilli</taxon>
        <taxon>Bacillales</taxon>
        <taxon>Bacillaceae</taxon>
        <taxon>Bacillus</taxon>
    </lineage>
</organism>
<evidence type="ECO:0000259" key="5">
    <source>
        <dbReference type="Pfam" id="PF04945"/>
    </source>
</evidence>
<dbReference type="Pfam" id="PF02332">
    <property type="entry name" value="Phenol_Hydrox"/>
    <property type="match status" value="1"/>
</dbReference>
<dbReference type="Gene3D" id="1.10.620.20">
    <property type="entry name" value="Ribonucleotide Reductase, subunit A"/>
    <property type="match status" value="1"/>
</dbReference>
<dbReference type="InterPro" id="IPR009078">
    <property type="entry name" value="Ferritin-like_SF"/>
</dbReference>
<dbReference type="RefSeq" id="WP_184522947.1">
    <property type="nucleotide sequence ID" value="NZ_JACHGK010000002.1"/>
</dbReference>
<dbReference type="InterPro" id="IPR007029">
    <property type="entry name" value="YHS_dom"/>
</dbReference>
<dbReference type="AlphaFoldDB" id="A0A7X0HR00"/>
<keyword evidence="3 6" id="KW-0503">Monooxygenase</keyword>
<protein>
    <recommendedName>
        <fullName evidence="1">propane 2-monooxygenase</fullName>
        <ecNumber evidence="1">1.14.13.227</ecNumber>
    </recommendedName>
</protein>
<evidence type="ECO:0000256" key="4">
    <source>
        <dbReference type="ARBA" id="ARBA00048941"/>
    </source>
</evidence>
<dbReference type="Pfam" id="PF04945">
    <property type="entry name" value="YHS"/>
    <property type="match status" value="1"/>
</dbReference>
<accession>A0A7X0HR00</accession>
<reference evidence="6 7" key="1">
    <citation type="submission" date="2020-08" db="EMBL/GenBank/DDBJ databases">
        <title>Genomic Encyclopedia of Type Strains, Phase IV (KMG-IV): sequencing the most valuable type-strain genomes for metagenomic binning, comparative biology and taxonomic classification.</title>
        <authorList>
            <person name="Goeker M."/>
        </authorList>
    </citation>
    <scope>NUCLEOTIDE SEQUENCE [LARGE SCALE GENOMIC DNA]</scope>
    <source>
        <strain evidence="6 7">DSM 5391</strain>
    </source>
</reference>
<evidence type="ECO:0000256" key="3">
    <source>
        <dbReference type="ARBA" id="ARBA00023033"/>
    </source>
</evidence>
<dbReference type="Proteomes" id="UP000531594">
    <property type="component" value="Unassembled WGS sequence"/>
</dbReference>
<comment type="caution">
    <text evidence="6">The sequence shown here is derived from an EMBL/GenBank/DDBJ whole genome shotgun (WGS) entry which is preliminary data.</text>
</comment>
<dbReference type="InterPro" id="IPR012348">
    <property type="entry name" value="RNR-like"/>
</dbReference>
<sequence length="497" mass="57400">MALLAREEWYGVAQKLNWTFSYVKHEEVFPKAMTGESKVPMEAWEDWDEPYKMTYREYVETQRDKDGGAYAVKSALSKAKITQQLGPGWNSILKAHYGAIAVAEYAASIAEARMARFGLDSAWRNTAVFGSLDEVRHGQIQLYFPHELVRDDIQFDWAHKALHTEDWASIAIRALFDDMFLATNVLDTAIQLPYSFETGFTNLQFLGMAADAMDIGDYNFSSLMSSIQTDESRHAQIGEATIQIMAKYDKEQAQFLVDKMFWKAWRTFALLTGSSMDYYTPLEHRKSSFKEFMEEWIIDQFIQSIEAVGLKKPWYWDQFIYELDHTVHALHLGVYFWRPTVWWNPPSGMSLEERHWLASKYPQWEETYGQYWDVIIDNYQNGRMEKTLPQTLPVVCACDQLPICETDYKTGKVAARVLTYKGKKYHFCSDVCQWIFESQPERFAGQKTIVDRFIEGRINPPTLEGALAYMGLSPHDMGKDPANGAWAFEHGVKNPVG</sequence>
<dbReference type="InterPro" id="IPR003430">
    <property type="entry name" value="Phenol_Hydrox"/>
</dbReference>
<dbReference type="EMBL" id="JACHGK010000002">
    <property type="protein sequence ID" value="MBB6444152.1"/>
    <property type="molecule type" value="Genomic_DNA"/>
</dbReference>
<keyword evidence="7" id="KW-1185">Reference proteome</keyword>
<dbReference type="SUPFAM" id="SSF47240">
    <property type="entry name" value="Ferritin-like"/>
    <property type="match status" value="1"/>
</dbReference>
<dbReference type="GO" id="GO:0004497">
    <property type="term" value="F:monooxygenase activity"/>
    <property type="evidence" value="ECO:0007669"/>
    <property type="project" value="UniProtKB-KW"/>
</dbReference>
<name>A0A7X0HR00_9BACI</name>
<keyword evidence="2 6" id="KW-0560">Oxidoreductase</keyword>
<feature type="domain" description="YHS" evidence="5">
    <location>
        <begin position="414"/>
        <end position="446"/>
    </location>
</feature>
<comment type="catalytic activity">
    <reaction evidence="4">
        <text>propane + NADH + O2 + H(+) = propan-2-ol + NAD(+) + H2O</text>
        <dbReference type="Rhea" id="RHEA:49992"/>
        <dbReference type="ChEBI" id="CHEBI:15377"/>
        <dbReference type="ChEBI" id="CHEBI:15378"/>
        <dbReference type="ChEBI" id="CHEBI:15379"/>
        <dbReference type="ChEBI" id="CHEBI:17824"/>
        <dbReference type="ChEBI" id="CHEBI:32879"/>
        <dbReference type="ChEBI" id="CHEBI:57540"/>
        <dbReference type="ChEBI" id="CHEBI:57945"/>
        <dbReference type="EC" id="1.14.13.227"/>
    </reaction>
</comment>
<evidence type="ECO:0000256" key="2">
    <source>
        <dbReference type="ARBA" id="ARBA00023002"/>
    </source>
</evidence>
<evidence type="ECO:0000256" key="1">
    <source>
        <dbReference type="ARBA" id="ARBA00012710"/>
    </source>
</evidence>
<gene>
    <name evidence="6" type="ORF">HNR53_000760</name>
</gene>
<evidence type="ECO:0000313" key="7">
    <source>
        <dbReference type="Proteomes" id="UP000531594"/>
    </source>
</evidence>
<evidence type="ECO:0000313" key="6">
    <source>
        <dbReference type="EMBL" id="MBB6444152.1"/>
    </source>
</evidence>
<proteinExistence type="predicted"/>